<proteinExistence type="predicted"/>
<reference evidence="1" key="1">
    <citation type="submission" date="2023-04" db="EMBL/GenBank/DDBJ databases">
        <title>Ambrosiozyma monospora NBRC 10751.</title>
        <authorList>
            <person name="Ichikawa N."/>
            <person name="Sato H."/>
            <person name="Tonouchi N."/>
        </authorList>
    </citation>
    <scope>NUCLEOTIDE SEQUENCE</scope>
    <source>
        <strain evidence="1">NBRC 10751</strain>
    </source>
</reference>
<comment type="caution">
    <text evidence="1">The sequence shown here is derived from an EMBL/GenBank/DDBJ whole genome shotgun (WGS) entry which is preliminary data.</text>
</comment>
<evidence type="ECO:0000313" key="2">
    <source>
        <dbReference type="Proteomes" id="UP001165064"/>
    </source>
</evidence>
<dbReference type="EMBL" id="BSXS01006678">
    <property type="protein sequence ID" value="GME85886.1"/>
    <property type="molecule type" value="Genomic_DNA"/>
</dbReference>
<gene>
    <name evidence="1" type="ORF">Amon02_000779800</name>
</gene>
<name>A0ACB5TDH2_AMBMO</name>
<dbReference type="Proteomes" id="UP001165064">
    <property type="component" value="Unassembled WGS sequence"/>
</dbReference>
<accession>A0ACB5TDH2</accession>
<organism evidence="1 2">
    <name type="scientific">Ambrosiozyma monospora</name>
    <name type="common">Yeast</name>
    <name type="synonym">Endomycopsis monosporus</name>
    <dbReference type="NCBI Taxonomy" id="43982"/>
    <lineage>
        <taxon>Eukaryota</taxon>
        <taxon>Fungi</taxon>
        <taxon>Dikarya</taxon>
        <taxon>Ascomycota</taxon>
        <taxon>Saccharomycotina</taxon>
        <taxon>Pichiomycetes</taxon>
        <taxon>Pichiales</taxon>
        <taxon>Pichiaceae</taxon>
        <taxon>Ambrosiozyma</taxon>
    </lineage>
</organism>
<keyword evidence="2" id="KW-1185">Reference proteome</keyword>
<evidence type="ECO:0000313" key="1">
    <source>
        <dbReference type="EMBL" id="GME85886.1"/>
    </source>
</evidence>
<sequence>MSVLIRIKSIGRPYLVISGVVCNTVHIRSLNWVGVTPYAHHLIIANEDARLINVKNTDLVKAYGDSDIEYEEDHPIEDIFLQRGFELVKKYSQMTLFKAKTSLSLID</sequence>
<protein>
    <submittedName>
        <fullName evidence="1">Unnamed protein product</fullName>
    </submittedName>
</protein>